<dbReference type="Pfam" id="PF01722">
    <property type="entry name" value="BolA"/>
    <property type="match status" value="1"/>
</dbReference>
<dbReference type="GO" id="GO:0005829">
    <property type="term" value="C:cytosol"/>
    <property type="evidence" value="ECO:0007669"/>
    <property type="project" value="TreeGrafter"/>
</dbReference>
<sequence length="103" mass="11091">MSVQLTIQQKLQLQFSPVLLEVLNESHGHNVAKGSETHFKVVAVSEAFEGLGLVKRHQAVYAALADELASGVHALALHLFTPSEWEANKADLASPKCMGGSKK</sequence>
<proteinExistence type="inferred from homology"/>
<name>A0AAW7X381_9GAMM</name>
<gene>
    <name evidence="4" type="ORF">Q4521_05970</name>
</gene>
<evidence type="ECO:0000313" key="4">
    <source>
        <dbReference type="EMBL" id="MDO6422012.1"/>
    </source>
</evidence>
<evidence type="ECO:0000256" key="2">
    <source>
        <dbReference type="ARBA" id="ARBA00074073"/>
    </source>
</evidence>
<dbReference type="FunFam" id="3.30.300.90:FF:000001">
    <property type="entry name" value="Transcriptional regulator BolA"/>
    <property type="match status" value="1"/>
</dbReference>
<comment type="similarity">
    <text evidence="1 3">Belongs to the BolA/IbaG family.</text>
</comment>
<dbReference type="Gene3D" id="3.30.300.90">
    <property type="entry name" value="BolA-like"/>
    <property type="match status" value="1"/>
</dbReference>
<dbReference type="AlphaFoldDB" id="A0AAW7X381"/>
<dbReference type="SUPFAM" id="SSF82657">
    <property type="entry name" value="BolA-like"/>
    <property type="match status" value="1"/>
</dbReference>
<dbReference type="GO" id="GO:0006351">
    <property type="term" value="P:DNA-templated transcription"/>
    <property type="evidence" value="ECO:0007669"/>
    <property type="project" value="TreeGrafter"/>
</dbReference>
<comment type="caution">
    <text evidence="4">The sequence shown here is derived from an EMBL/GenBank/DDBJ whole genome shotgun (WGS) entry which is preliminary data.</text>
</comment>
<dbReference type="Proteomes" id="UP001169760">
    <property type="component" value="Unassembled WGS sequence"/>
</dbReference>
<dbReference type="RefSeq" id="WP_280945684.1">
    <property type="nucleotide sequence ID" value="NZ_CP123764.1"/>
</dbReference>
<dbReference type="PANTHER" id="PTHR46229">
    <property type="entry name" value="BOLA TRANSCRIPTION REGULATOR"/>
    <property type="match status" value="1"/>
</dbReference>
<reference evidence="4" key="1">
    <citation type="submission" date="2023-07" db="EMBL/GenBank/DDBJ databases">
        <title>Genome content predicts the carbon catabolic preferences of heterotrophic bacteria.</title>
        <authorList>
            <person name="Gralka M."/>
        </authorList>
    </citation>
    <scope>NUCLEOTIDE SEQUENCE</scope>
    <source>
        <strain evidence="4">I3M17_2</strain>
    </source>
</reference>
<evidence type="ECO:0000313" key="5">
    <source>
        <dbReference type="Proteomes" id="UP001169760"/>
    </source>
</evidence>
<dbReference type="InterPro" id="IPR036065">
    <property type="entry name" value="BolA-like_sf"/>
</dbReference>
<dbReference type="GO" id="GO:1990229">
    <property type="term" value="C:iron-sulfur cluster assembly complex"/>
    <property type="evidence" value="ECO:0007669"/>
    <property type="project" value="UniProtKB-ARBA"/>
</dbReference>
<dbReference type="PIRSF" id="PIRSF003113">
    <property type="entry name" value="BolA"/>
    <property type="match status" value="1"/>
</dbReference>
<dbReference type="EMBL" id="JAUOPB010000003">
    <property type="protein sequence ID" value="MDO6422012.1"/>
    <property type="molecule type" value="Genomic_DNA"/>
</dbReference>
<evidence type="ECO:0000256" key="3">
    <source>
        <dbReference type="RuleBase" id="RU003860"/>
    </source>
</evidence>
<dbReference type="PANTHER" id="PTHR46229:SF2">
    <property type="entry name" value="BOLA-LIKE PROTEIN 1"/>
    <property type="match status" value="1"/>
</dbReference>
<protein>
    <recommendedName>
        <fullName evidence="2">DNA-binding transcriptional regulator BolA</fullName>
    </recommendedName>
</protein>
<evidence type="ECO:0000256" key="1">
    <source>
        <dbReference type="ARBA" id="ARBA00005578"/>
    </source>
</evidence>
<organism evidence="4 5">
    <name type="scientific">Saccharophagus degradans</name>
    <dbReference type="NCBI Taxonomy" id="86304"/>
    <lineage>
        <taxon>Bacteria</taxon>
        <taxon>Pseudomonadati</taxon>
        <taxon>Pseudomonadota</taxon>
        <taxon>Gammaproteobacteria</taxon>
        <taxon>Cellvibrionales</taxon>
        <taxon>Cellvibrionaceae</taxon>
        <taxon>Saccharophagus</taxon>
    </lineage>
</organism>
<accession>A0AAW7X381</accession>
<dbReference type="InterPro" id="IPR050961">
    <property type="entry name" value="BolA/IbaG_stress_morph_reg"/>
</dbReference>
<dbReference type="InterPro" id="IPR002634">
    <property type="entry name" value="BolA"/>
</dbReference>